<dbReference type="Gene3D" id="3.20.20.140">
    <property type="entry name" value="Metal-dependent hydrolases"/>
    <property type="match status" value="1"/>
</dbReference>
<evidence type="ECO:0000256" key="1">
    <source>
        <dbReference type="ARBA" id="ARBA00022801"/>
    </source>
</evidence>
<dbReference type="SUPFAM" id="SSF51556">
    <property type="entry name" value="Metallo-dependent hydrolases"/>
    <property type="match status" value="1"/>
</dbReference>
<evidence type="ECO:0000313" key="4">
    <source>
        <dbReference type="Proteomes" id="UP000702209"/>
    </source>
</evidence>
<gene>
    <name evidence="3" type="ORF">IU459_10260</name>
</gene>
<comment type="caution">
    <text evidence="3">The sequence shown here is derived from an EMBL/GenBank/DDBJ whole genome shotgun (WGS) entry which is preliminary data.</text>
</comment>
<keyword evidence="1 3" id="KW-0378">Hydrolase</keyword>
<dbReference type="PANTHER" id="PTHR43794">
    <property type="entry name" value="AMINOHYDROLASE SSNA-RELATED"/>
    <property type="match status" value="1"/>
</dbReference>
<dbReference type="GO" id="GO:0102127">
    <property type="term" value="F:8-oxoguanine deaminase activity"/>
    <property type="evidence" value="ECO:0007669"/>
    <property type="project" value="UniProtKB-EC"/>
</dbReference>
<dbReference type="InterPro" id="IPR050287">
    <property type="entry name" value="MTA/SAH_deaminase"/>
</dbReference>
<dbReference type="InterPro" id="IPR032466">
    <property type="entry name" value="Metal_Hydrolase"/>
</dbReference>
<sequence length="453" mass="47815">MDEVTVIAGCAIATVDDRRTEYSRGYVVVRGNRIEAVGEGDAPEVDAGARRIDGRGCLLTPGLVNTHHHLYQWITRGLATDHTLFEWLTTLYPVWAGIDEDAVRVAATGALAALVRTGCTTTTDHHYLFPREGGDLLGAEITAAAEVGLRFHPCRGSMDLGVSAGGLPPDEVVESLDDILAASAAAVERWHDPSYDSMLRIALAPCSPFSVTPELLRESAALARTAGVRLHTHLAETIEEQDYCAQTFGCTPAQYLERLGWLGPDVWYAHAVHLDDDAIEAMARTGTGVAHCPTSNARLGAGVARTADLVRAGVPVGLGVDGAASNESGSMIEEPRHALLWARNRGGPRAMTVRTALELATIGGARVLGRAAEIGSIEVGKLADLALWRLDTAAHAGIDDPVTALVLGAPPPLAALLVNGREVVRDGEVRTVATDVVATEVARAQAALLAKAR</sequence>
<dbReference type="CDD" id="cd01298">
    <property type="entry name" value="ATZ_TRZ_like"/>
    <property type="match status" value="1"/>
</dbReference>
<dbReference type="EC" id="3.5.4.32" evidence="3"/>
<dbReference type="InterPro" id="IPR011059">
    <property type="entry name" value="Metal-dep_hydrolase_composite"/>
</dbReference>
<keyword evidence="4" id="KW-1185">Reference proteome</keyword>
<evidence type="ECO:0000259" key="2">
    <source>
        <dbReference type="Pfam" id="PF01979"/>
    </source>
</evidence>
<reference evidence="3 4" key="1">
    <citation type="submission" date="2020-10" db="EMBL/GenBank/DDBJ databases">
        <title>Identification of Nocardia species via Next-generation sequencing and recognition of intraspecies genetic diversity.</title>
        <authorList>
            <person name="Li P."/>
            <person name="Li P."/>
            <person name="Lu B."/>
        </authorList>
    </citation>
    <scope>NUCLEOTIDE SEQUENCE [LARGE SCALE GENOMIC DNA]</scope>
    <source>
        <strain evidence="3 4">BJ06-0157</strain>
    </source>
</reference>
<proteinExistence type="predicted"/>
<dbReference type="SUPFAM" id="SSF51338">
    <property type="entry name" value="Composite domain of metallo-dependent hydrolases"/>
    <property type="match status" value="1"/>
</dbReference>
<protein>
    <submittedName>
        <fullName evidence="3">8-oxoguanine deaminase</fullName>
        <ecNumber evidence="3">3.5.4.32</ecNumber>
    </submittedName>
</protein>
<dbReference type="InterPro" id="IPR006680">
    <property type="entry name" value="Amidohydro-rel"/>
</dbReference>
<name>A0ABS0CST6_9NOCA</name>
<dbReference type="NCBIfam" id="NF006055">
    <property type="entry name" value="PRK08203.1"/>
    <property type="match status" value="1"/>
</dbReference>
<evidence type="ECO:0000313" key="3">
    <source>
        <dbReference type="EMBL" id="MBF6297929.1"/>
    </source>
</evidence>
<dbReference type="EMBL" id="JADLQX010000006">
    <property type="protein sequence ID" value="MBF6297929.1"/>
    <property type="molecule type" value="Genomic_DNA"/>
</dbReference>
<accession>A0ABS0CST6</accession>
<dbReference type="Gene3D" id="2.30.40.10">
    <property type="entry name" value="Urease, subunit C, domain 1"/>
    <property type="match status" value="1"/>
</dbReference>
<organism evidence="3 4">
    <name type="scientific">Nocardia amamiensis</name>
    <dbReference type="NCBI Taxonomy" id="404578"/>
    <lineage>
        <taxon>Bacteria</taxon>
        <taxon>Bacillati</taxon>
        <taxon>Actinomycetota</taxon>
        <taxon>Actinomycetes</taxon>
        <taxon>Mycobacteriales</taxon>
        <taxon>Nocardiaceae</taxon>
        <taxon>Nocardia</taxon>
    </lineage>
</organism>
<dbReference type="PANTHER" id="PTHR43794:SF11">
    <property type="entry name" value="AMIDOHYDROLASE-RELATED DOMAIN-CONTAINING PROTEIN"/>
    <property type="match status" value="1"/>
</dbReference>
<dbReference type="Pfam" id="PF01979">
    <property type="entry name" value="Amidohydro_1"/>
    <property type="match status" value="1"/>
</dbReference>
<dbReference type="Proteomes" id="UP000702209">
    <property type="component" value="Unassembled WGS sequence"/>
</dbReference>
<feature type="domain" description="Amidohydrolase-related" evidence="2">
    <location>
        <begin position="59"/>
        <end position="402"/>
    </location>
</feature>